<proteinExistence type="inferred from homology"/>
<dbReference type="OrthoDB" id="8767764at2759"/>
<organism evidence="2 3">
    <name type="scientific">Hipposideros armiger</name>
    <name type="common">Great Himalayan leaf-nosed bat</name>
    <dbReference type="NCBI Taxonomy" id="186990"/>
    <lineage>
        <taxon>Eukaryota</taxon>
        <taxon>Metazoa</taxon>
        <taxon>Chordata</taxon>
        <taxon>Craniata</taxon>
        <taxon>Vertebrata</taxon>
        <taxon>Euteleostomi</taxon>
        <taxon>Mammalia</taxon>
        <taxon>Eutheria</taxon>
        <taxon>Laurasiatheria</taxon>
        <taxon>Chiroptera</taxon>
        <taxon>Yinpterochiroptera</taxon>
        <taxon>Rhinolophoidea</taxon>
        <taxon>Hipposideridae</taxon>
        <taxon>Hipposideros</taxon>
    </lineage>
</organism>
<evidence type="ECO:0000313" key="3">
    <source>
        <dbReference type="RefSeq" id="XP_019506859.1"/>
    </source>
</evidence>
<dbReference type="GeneID" id="109387438"/>
<evidence type="ECO:0000313" key="2">
    <source>
        <dbReference type="Proteomes" id="UP000694851"/>
    </source>
</evidence>
<name>A0A8B7S1E9_HIPAR</name>
<protein>
    <submittedName>
        <fullName evidence="3">Uncharacterized protein LOC109387438</fullName>
    </submittedName>
</protein>
<dbReference type="PANTHER" id="PTHR15304:SF2">
    <property type="entry name" value="MYOD FAMILY INHIBITOR DOMAIN-CONTAINING PROTEIN 2"/>
    <property type="match status" value="1"/>
</dbReference>
<dbReference type="RefSeq" id="XP_019506859.1">
    <property type="nucleotide sequence ID" value="XM_019651314.1"/>
</dbReference>
<keyword evidence="2" id="KW-1185">Reference proteome</keyword>
<sequence length="266" mass="30336">MENIMPEVPSVIKERNDHFQRKEIQKASRAEGCWTSRDNQEGCPVHRQAAPPPHTRVSSFCNTQMSETELEKIKVKTAEHFENDKNNTSWLKEGFSSSIQNPLGDPDTQLTNEKLAEEKPMNAIVINSVSEFNITDGPAKETPSEKKLSEHSTSLSSLEECQTRFSYLQTDTSAHQRDTDEECASLILTCLFCQFWDCLLMLPDTCETVCTNLCCPSHRYYHTSDESHSRNDCNCNCDMDCSLFESCHETSECLELAMEISEMCYR</sequence>
<dbReference type="AlphaFoldDB" id="A0A8B7S1E9"/>
<gene>
    <name evidence="3" type="primary">LOC109387438</name>
</gene>
<dbReference type="GO" id="GO:0010468">
    <property type="term" value="P:regulation of gene expression"/>
    <property type="evidence" value="ECO:0007669"/>
    <property type="project" value="UniProtKB-ARBA"/>
</dbReference>
<dbReference type="InterPro" id="IPR026134">
    <property type="entry name" value="MDFI/MDFIC"/>
</dbReference>
<accession>A0A8B7S1E9</accession>
<dbReference type="CTD" id="107986096"/>
<reference evidence="3" key="1">
    <citation type="submission" date="2025-08" db="UniProtKB">
        <authorList>
            <consortium name="RefSeq"/>
        </authorList>
    </citation>
    <scope>IDENTIFICATION</scope>
    <source>
        <tissue evidence="3">Muscle</tissue>
    </source>
</reference>
<evidence type="ECO:0000256" key="1">
    <source>
        <dbReference type="ARBA" id="ARBA00025778"/>
    </source>
</evidence>
<dbReference type="PANTHER" id="PTHR15304">
    <property type="entry name" value="MYOD FAMILY INHIBITOR"/>
    <property type="match status" value="1"/>
</dbReference>
<dbReference type="Proteomes" id="UP000694851">
    <property type="component" value="Unplaced"/>
</dbReference>
<comment type="similarity">
    <text evidence="1">Belongs to the MDFI family.</text>
</comment>
<dbReference type="Pfam" id="PF15316">
    <property type="entry name" value="MDFI"/>
    <property type="match status" value="1"/>
</dbReference>
<dbReference type="KEGG" id="hai:109387438"/>